<dbReference type="PANTHER" id="PTHR10720:SF0">
    <property type="entry name" value="HEME OXYGENASE"/>
    <property type="match status" value="1"/>
</dbReference>
<dbReference type="InterPro" id="IPR016084">
    <property type="entry name" value="Haem_Oase-like_multi-hlx"/>
</dbReference>
<keyword evidence="2" id="KW-0479">Metal-binding</keyword>
<keyword evidence="3" id="KW-0408">Iron</keyword>
<comment type="caution">
    <text evidence="5">The sequence shown here is derived from an EMBL/GenBank/DDBJ whole genome shotgun (WGS) entry which is preliminary data.</text>
</comment>
<protein>
    <submittedName>
        <fullName evidence="5">Heme oxygenase-like protein</fullName>
    </submittedName>
</protein>
<keyword evidence="4" id="KW-0472">Membrane</keyword>
<evidence type="ECO:0000313" key="5">
    <source>
        <dbReference type="EMBL" id="KAF2432775.1"/>
    </source>
</evidence>
<dbReference type="Gene3D" id="1.20.910.10">
    <property type="entry name" value="Heme oxygenase-like"/>
    <property type="match status" value="1"/>
</dbReference>
<reference evidence="5" key="1">
    <citation type="journal article" date="2020" name="Stud. Mycol.">
        <title>101 Dothideomycetes genomes: a test case for predicting lifestyles and emergence of pathogens.</title>
        <authorList>
            <person name="Haridas S."/>
            <person name="Albert R."/>
            <person name="Binder M."/>
            <person name="Bloem J."/>
            <person name="Labutti K."/>
            <person name="Salamov A."/>
            <person name="Andreopoulos B."/>
            <person name="Baker S."/>
            <person name="Barry K."/>
            <person name="Bills G."/>
            <person name="Bluhm B."/>
            <person name="Cannon C."/>
            <person name="Castanera R."/>
            <person name="Culley D."/>
            <person name="Daum C."/>
            <person name="Ezra D."/>
            <person name="Gonzalez J."/>
            <person name="Henrissat B."/>
            <person name="Kuo A."/>
            <person name="Liang C."/>
            <person name="Lipzen A."/>
            <person name="Lutzoni F."/>
            <person name="Magnuson J."/>
            <person name="Mondo S."/>
            <person name="Nolan M."/>
            <person name="Ohm R."/>
            <person name="Pangilinan J."/>
            <person name="Park H.-J."/>
            <person name="Ramirez L."/>
            <person name="Alfaro M."/>
            <person name="Sun H."/>
            <person name="Tritt A."/>
            <person name="Yoshinaga Y."/>
            <person name="Zwiers L.-H."/>
            <person name="Turgeon B."/>
            <person name="Goodwin S."/>
            <person name="Spatafora J."/>
            <person name="Crous P."/>
            <person name="Grigoriev I."/>
        </authorList>
    </citation>
    <scope>NUCLEOTIDE SEQUENCE</scope>
    <source>
        <strain evidence="5">CBS 130266</strain>
    </source>
</reference>
<dbReference type="GO" id="GO:0006788">
    <property type="term" value="P:heme oxidation"/>
    <property type="evidence" value="ECO:0007669"/>
    <property type="project" value="InterPro"/>
</dbReference>
<keyword evidence="1" id="KW-0349">Heme</keyword>
<evidence type="ECO:0000256" key="1">
    <source>
        <dbReference type="ARBA" id="ARBA00022617"/>
    </source>
</evidence>
<dbReference type="EMBL" id="MU007024">
    <property type="protein sequence ID" value="KAF2432775.1"/>
    <property type="molecule type" value="Genomic_DNA"/>
</dbReference>
<dbReference type="InterPro" id="IPR002051">
    <property type="entry name" value="Haem_Oase"/>
</dbReference>
<dbReference type="PANTHER" id="PTHR10720">
    <property type="entry name" value="HEME OXYGENASE"/>
    <property type="match status" value="1"/>
</dbReference>
<gene>
    <name evidence="5" type="ORF">EJ08DRAFT_630096</name>
</gene>
<keyword evidence="4" id="KW-1133">Transmembrane helix</keyword>
<dbReference type="GO" id="GO:0046872">
    <property type="term" value="F:metal ion binding"/>
    <property type="evidence" value="ECO:0007669"/>
    <property type="project" value="UniProtKB-KW"/>
</dbReference>
<dbReference type="GO" id="GO:0004392">
    <property type="term" value="F:heme oxygenase (decyclizing) activity"/>
    <property type="evidence" value="ECO:0007669"/>
    <property type="project" value="InterPro"/>
</dbReference>
<proteinExistence type="predicted"/>
<evidence type="ECO:0000256" key="4">
    <source>
        <dbReference type="SAM" id="Phobius"/>
    </source>
</evidence>
<dbReference type="OrthoDB" id="652091at2759"/>
<organism evidence="5 6">
    <name type="scientific">Tothia fuscella</name>
    <dbReference type="NCBI Taxonomy" id="1048955"/>
    <lineage>
        <taxon>Eukaryota</taxon>
        <taxon>Fungi</taxon>
        <taxon>Dikarya</taxon>
        <taxon>Ascomycota</taxon>
        <taxon>Pezizomycotina</taxon>
        <taxon>Dothideomycetes</taxon>
        <taxon>Pleosporomycetidae</taxon>
        <taxon>Venturiales</taxon>
        <taxon>Cylindrosympodiaceae</taxon>
        <taxon>Tothia</taxon>
    </lineage>
</organism>
<keyword evidence="4" id="KW-0812">Transmembrane</keyword>
<evidence type="ECO:0000313" key="6">
    <source>
        <dbReference type="Proteomes" id="UP000800235"/>
    </source>
</evidence>
<accession>A0A9P4NUZ7</accession>
<name>A0A9P4NUZ7_9PEZI</name>
<sequence length="327" mass="36430">MADTTPLTLSAEINAATRPHHISLNRYITSRLPLCLPPRTATPEIYVAGLEHFASIFFTFESIWDKITASADVSRKLEDTWESLDSLSSSGSSAGEDPVTTFLRTLRPLGISRSERLHLDLARLNREAGSETVEQMRGEAQTEFMAHIRETVRQKPHVLIAYAWCMYMAVFSGGRWIRSQLCASGEEFWTGNAAREAPNTDGRDDLNLGKFEGLGLSFWFFPGAQDGEDIKADFKQRLQEGEAVLTAEQRADVVAEAQEIFNRCDSLVRELDSMRAKVDSLPGSSLAVGGKQKLKEDYWLGMPGYAGLALVFSCVSWYAMYHAGTWN</sequence>
<dbReference type="AlphaFoldDB" id="A0A9P4NUZ7"/>
<dbReference type="CDD" id="cd19165">
    <property type="entry name" value="HemeO"/>
    <property type="match status" value="1"/>
</dbReference>
<dbReference type="Proteomes" id="UP000800235">
    <property type="component" value="Unassembled WGS sequence"/>
</dbReference>
<dbReference type="InterPro" id="IPR016053">
    <property type="entry name" value="Haem_Oase-like"/>
</dbReference>
<keyword evidence="6" id="KW-1185">Reference proteome</keyword>
<evidence type="ECO:0000256" key="2">
    <source>
        <dbReference type="ARBA" id="ARBA00022723"/>
    </source>
</evidence>
<feature type="transmembrane region" description="Helical" evidence="4">
    <location>
        <begin position="298"/>
        <end position="320"/>
    </location>
</feature>
<dbReference type="SUPFAM" id="SSF48613">
    <property type="entry name" value="Heme oxygenase-like"/>
    <property type="match status" value="1"/>
</dbReference>
<evidence type="ECO:0000256" key="3">
    <source>
        <dbReference type="ARBA" id="ARBA00023004"/>
    </source>
</evidence>
<dbReference type="Pfam" id="PF01126">
    <property type="entry name" value="Heme_oxygenase"/>
    <property type="match status" value="1"/>
</dbReference>